<protein>
    <submittedName>
        <fullName evidence="1">Uncharacterized protein</fullName>
    </submittedName>
</protein>
<gene>
    <name evidence="1" type="ORF">POPTR_011G082600</name>
</gene>
<reference evidence="1 2" key="1">
    <citation type="journal article" date="2006" name="Science">
        <title>The genome of black cottonwood, Populus trichocarpa (Torr. &amp; Gray).</title>
        <authorList>
            <person name="Tuskan G.A."/>
            <person name="Difazio S."/>
            <person name="Jansson S."/>
            <person name="Bohlmann J."/>
            <person name="Grigoriev I."/>
            <person name="Hellsten U."/>
            <person name="Putnam N."/>
            <person name="Ralph S."/>
            <person name="Rombauts S."/>
            <person name="Salamov A."/>
            <person name="Schein J."/>
            <person name="Sterck L."/>
            <person name="Aerts A."/>
            <person name="Bhalerao R.R."/>
            <person name="Bhalerao R.P."/>
            <person name="Blaudez D."/>
            <person name="Boerjan W."/>
            <person name="Brun A."/>
            <person name="Brunner A."/>
            <person name="Busov V."/>
            <person name="Campbell M."/>
            <person name="Carlson J."/>
            <person name="Chalot M."/>
            <person name="Chapman J."/>
            <person name="Chen G.L."/>
            <person name="Cooper D."/>
            <person name="Coutinho P.M."/>
            <person name="Couturier J."/>
            <person name="Covert S."/>
            <person name="Cronk Q."/>
            <person name="Cunningham R."/>
            <person name="Davis J."/>
            <person name="Degroeve S."/>
            <person name="Dejardin A."/>
            <person name="Depamphilis C."/>
            <person name="Detter J."/>
            <person name="Dirks B."/>
            <person name="Dubchak I."/>
            <person name="Duplessis S."/>
            <person name="Ehlting J."/>
            <person name="Ellis B."/>
            <person name="Gendler K."/>
            <person name="Goodstein D."/>
            <person name="Gribskov M."/>
            <person name="Grimwood J."/>
            <person name="Groover A."/>
            <person name="Gunter L."/>
            <person name="Hamberger B."/>
            <person name="Heinze B."/>
            <person name="Helariutta Y."/>
            <person name="Henrissat B."/>
            <person name="Holligan D."/>
            <person name="Holt R."/>
            <person name="Huang W."/>
            <person name="Islam-Faridi N."/>
            <person name="Jones S."/>
            <person name="Jones-Rhoades M."/>
            <person name="Jorgensen R."/>
            <person name="Joshi C."/>
            <person name="Kangasjarvi J."/>
            <person name="Karlsson J."/>
            <person name="Kelleher C."/>
            <person name="Kirkpatrick R."/>
            <person name="Kirst M."/>
            <person name="Kohler A."/>
            <person name="Kalluri U."/>
            <person name="Larimer F."/>
            <person name="Leebens-Mack J."/>
            <person name="Leple J.C."/>
            <person name="Locascio P."/>
            <person name="Lou Y."/>
            <person name="Lucas S."/>
            <person name="Martin F."/>
            <person name="Montanini B."/>
            <person name="Napoli C."/>
            <person name="Nelson D.R."/>
            <person name="Nelson C."/>
            <person name="Nieminen K."/>
            <person name="Nilsson O."/>
            <person name="Pereda V."/>
            <person name="Peter G."/>
            <person name="Philippe R."/>
            <person name="Pilate G."/>
            <person name="Poliakov A."/>
            <person name="Razumovskaya J."/>
            <person name="Richardson P."/>
            <person name="Rinaldi C."/>
            <person name="Ritland K."/>
            <person name="Rouze P."/>
            <person name="Ryaboy D."/>
            <person name="Schmutz J."/>
            <person name="Schrader J."/>
            <person name="Segerman B."/>
            <person name="Shin H."/>
            <person name="Siddiqui A."/>
            <person name="Sterky F."/>
            <person name="Terry A."/>
            <person name="Tsai C.J."/>
            <person name="Uberbacher E."/>
            <person name="Unneberg P."/>
            <person name="Vahala J."/>
            <person name="Wall K."/>
            <person name="Wessler S."/>
            <person name="Yang G."/>
            <person name="Yin T."/>
            <person name="Douglas C."/>
            <person name="Marra M."/>
            <person name="Sandberg G."/>
            <person name="Van de Peer Y."/>
            <person name="Rokhsar D."/>
        </authorList>
    </citation>
    <scope>NUCLEOTIDE SEQUENCE [LARGE SCALE GENOMIC DNA]</scope>
    <source>
        <strain evidence="2">cv. Nisqually</strain>
    </source>
</reference>
<dbReference type="EMBL" id="CM009300">
    <property type="protein sequence ID" value="PNT12401.1"/>
    <property type="molecule type" value="Genomic_DNA"/>
</dbReference>
<accession>A0A2K1YH95</accession>
<evidence type="ECO:0000313" key="2">
    <source>
        <dbReference type="Proteomes" id="UP000006729"/>
    </source>
</evidence>
<dbReference type="InParanoid" id="A0A2K1YH95"/>
<organism evidence="1 2">
    <name type="scientific">Populus trichocarpa</name>
    <name type="common">Western balsam poplar</name>
    <name type="synonym">Populus balsamifera subsp. trichocarpa</name>
    <dbReference type="NCBI Taxonomy" id="3694"/>
    <lineage>
        <taxon>Eukaryota</taxon>
        <taxon>Viridiplantae</taxon>
        <taxon>Streptophyta</taxon>
        <taxon>Embryophyta</taxon>
        <taxon>Tracheophyta</taxon>
        <taxon>Spermatophyta</taxon>
        <taxon>Magnoliopsida</taxon>
        <taxon>eudicotyledons</taxon>
        <taxon>Gunneridae</taxon>
        <taxon>Pentapetalae</taxon>
        <taxon>rosids</taxon>
        <taxon>fabids</taxon>
        <taxon>Malpighiales</taxon>
        <taxon>Salicaceae</taxon>
        <taxon>Saliceae</taxon>
        <taxon>Populus</taxon>
    </lineage>
</organism>
<name>A0A2K1YH95_POPTR</name>
<sequence length="68" mass="7967">MVIILYMHVVVLKTSTSDNFVFIDGQIICCVLLYKDYGKQLQSFRIMSYLCLKNRRSILYGKSRRVAL</sequence>
<keyword evidence="2" id="KW-1185">Reference proteome</keyword>
<evidence type="ECO:0000313" key="1">
    <source>
        <dbReference type="EMBL" id="PNT12401.1"/>
    </source>
</evidence>
<dbReference type="Proteomes" id="UP000006729">
    <property type="component" value="Chromosome 11"/>
</dbReference>
<dbReference type="AlphaFoldDB" id="A0A2K1YH95"/>
<proteinExistence type="predicted"/>